<feature type="transmembrane region" description="Helical" evidence="7">
    <location>
        <begin position="180"/>
        <end position="201"/>
    </location>
</feature>
<evidence type="ECO:0000256" key="1">
    <source>
        <dbReference type="ARBA" id="ARBA00004651"/>
    </source>
</evidence>
<dbReference type="Proteomes" id="UP001139493">
    <property type="component" value="Unassembled WGS sequence"/>
</dbReference>
<keyword evidence="4 7" id="KW-0812">Transmembrane</keyword>
<keyword evidence="3 7" id="KW-1003">Cell membrane</keyword>
<accession>A0A9X2FXM1</accession>
<feature type="compositionally biased region" description="Low complexity" evidence="8">
    <location>
        <begin position="211"/>
        <end position="221"/>
    </location>
</feature>
<evidence type="ECO:0000256" key="5">
    <source>
        <dbReference type="ARBA" id="ARBA00022989"/>
    </source>
</evidence>
<keyword evidence="11" id="KW-1185">Reference proteome</keyword>
<reference evidence="10" key="1">
    <citation type="submission" date="2022-06" db="EMBL/GenBank/DDBJ databases">
        <title>Genomic Encyclopedia of Archaeal and Bacterial Type Strains, Phase II (KMG-II): from individual species to whole genera.</title>
        <authorList>
            <person name="Goeker M."/>
        </authorList>
    </citation>
    <scope>NUCLEOTIDE SEQUENCE</scope>
    <source>
        <strain evidence="10">DSM 26652</strain>
    </source>
</reference>
<feature type="region of interest" description="Disordered" evidence="8">
    <location>
        <begin position="207"/>
        <end position="228"/>
    </location>
</feature>
<dbReference type="EMBL" id="JAMTCS010000001">
    <property type="protein sequence ID" value="MCP2263215.1"/>
    <property type="molecule type" value="Genomic_DNA"/>
</dbReference>
<gene>
    <name evidence="10" type="ORF">APR03_000538</name>
</gene>
<organism evidence="10 11">
    <name type="scientific">Promicromonospora thailandica</name>
    <dbReference type="NCBI Taxonomy" id="765201"/>
    <lineage>
        <taxon>Bacteria</taxon>
        <taxon>Bacillati</taxon>
        <taxon>Actinomycetota</taxon>
        <taxon>Actinomycetes</taxon>
        <taxon>Micrococcales</taxon>
        <taxon>Promicromonosporaceae</taxon>
        <taxon>Promicromonospora</taxon>
    </lineage>
</organism>
<evidence type="ECO:0000256" key="6">
    <source>
        <dbReference type="ARBA" id="ARBA00023136"/>
    </source>
</evidence>
<evidence type="ECO:0000259" key="9">
    <source>
        <dbReference type="Pfam" id="PF09335"/>
    </source>
</evidence>
<comment type="similarity">
    <text evidence="2 7">Belongs to the DedA family.</text>
</comment>
<evidence type="ECO:0000256" key="3">
    <source>
        <dbReference type="ARBA" id="ARBA00022475"/>
    </source>
</evidence>
<evidence type="ECO:0000313" key="11">
    <source>
        <dbReference type="Proteomes" id="UP001139493"/>
    </source>
</evidence>
<comment type="subcellular location">
    <subcellularLocation>
        <location evidence="1 7">Cell membrane</location>
        <topology evidence="1 7">Multi-pass membrane protein</topology>
    </subcellularLocation>
</comment>
<keyword evidence="5 7" id="KW-1133">Transmembrane helix</keyword>
<sequence length="228" mass="24536">MLRTAVSDDVAGWLDVLGPLAFYLAVWGLVFVGTAFFVGVFIPFLTGDGLLFGAGIVAGSTDRIDIWVLAAGVGVAAVAGDQVAFLLGRRYGRPYLASRTGRWVQATVARTERFYDLFGWWSVVIGRYMPWARVFVPVIAGIAGMPYLRFLTANVFGALSWGVLITVLGYFAASDPSVRPVAYVVAGVVIAASVVAGIRAWRQDRARRPATEAPATGLQDTDLQDTDR</sequence>
<feature type="transmembrane region" description="Helical" evidence="7">
    <location>
        <begin position="20"/>
        <end position="45"/>
    </location>
</feature>
<dbReference type="PANTHER" id="PTHR30353">
    <property type="entry name" value="INNER MEMBRANE PROTEIN DEDA-RELATED"/>
    <property type="match status" value="1"/>
</dbReference>
<dbReference type="InterPro" id="IPR032818">
    <property type="entry name" value="DedA-like"/>
</dbReference>
<protein>
    <submittedName>
        <fullName evidence="10">Membrane-associated protein</fullName>
    </submittedName>
</protein>
<dbReference type="PANTHER" id="PTHR30353:SF15">
    <property type="entry name" value="INNER MEMBRANE PROTEIN YABI"/>
    <property type="match status" value="1"/>
</dbReference>
<evidence type="ECO:0000313" key="10">
    <source>
        <dbReference type="EMBL" id="MCP2263215.1"/>
    </source>
</evidence>
<evidence type="ECO:0000256" key="4">
    <source>
        <dbReference type="ARBA" id="ARBA00022692"/>
    </source>
</evidence>
<feature type="transmembrane region" description="Helical" evidence="7">
    <location>
        <begin position="155"/>
        <end position="174"/>
    </location>
</feature>
<feature type="transmembrane region" description="Helical" evidence="7">
    <location>
        <begin position="66"/>
        <end position="87"/>
    </location>
</feature>
<dbReference type="AlphaFoldDB" id="A0A9X2FXM1"/>
<dbReference type="InterPro" id="IPR032816">
    <property type="entry name" value="VTT_dom"/>
</dbReference>
<name>A0A9X2FXM1_9MICO</name>
<dbReference type="GO" id="GO:0005886">
    <property type="term" value="C:plasma membrane"/>
    <property type="evidence" value="ECO:0007669"/>
    <property type="project" value="UniProtKB-SubCell"/>
</dbReference>
<keyword evidence="6 7" id="KW-0472">Membrane</keyword>
<proteinExistence type="inferred from homology"/>
<evidence type="ECO:0000256" key="7">
    <source>
        <dbReference type="RuleBase" id="RU367016"/>
    </source>
</evidence>
<dbReference type="Pfam" id="PF09335">
    <property type="entry name" value="VTT_dom"/>
    <property type="match status" value="1"/>
</dbReference>
<dbReference type="RefSeq" id="WP_253832484.1">
    <property type="nucleotide sequence ID" value="NZ_JAMTCS010000001.1"/>
</dbReference>
<feature type="domain" description="VTT" evidence="9">
    <location>
        <begin position="47"/>
        <end position="170"/>
    </location>
</feature>
<comment type="caution">
    <text evidence="10">The sequence shown here is derived from an EMBL/GenBank/DDBJ whole genome shotgun (WGS) entry which is preliminary data.</text>
</comment>
<evidence type="ECO:0000256" key="8">
    <source>
        <dbReference type="SAM" id="MobiDB-lite"/>
    </source>
</evidence>
<evidence type="ECO:0000256" key="2">
    <source>
        <dbReference type="ARBA" id="ARBA00010792"/>
    </source>
</evidence>